<dbReference type="EMBL" id="JACHDZ010000002">
    <property type="protein sequence ID" value="MBB5343420.1"/>
    <property type="molecule type" value="Genomic_DNA"/>
</dbReference>
<comment type="caution">
    <text evidence="3">The sequence shown here is derived from an EMBL/GenBank/DDBJ whole genome shotgun (WGS) entry which is preliminary data.</text>
</comment>
<name>A0A7W8J6F4_9BACT</name>
<dbReference type="Proteomes" id="UP000569092">
    <property type="component" value="Unassembled WGS sequence"/>
</dbReference>
<evidence type="ECO:0000256" key="1">
    <source>
        <dbReference type="SAM" id="SignalP"/>
    </source>
</evidence>
<feature type="signal peptide" evidence="1">
    <location>
        <begin position="1"/>
        <end position="23"/>
    </location>
</feature>
<gene>
    <name evidence="3" type="ORF">HDF10_001395</name>
</gene>
<proteinExistence type="predicted"/>
<evidence type="ECO:0000313" key="4">
    <source>
        <dbReference type="Proteomes" id="UP000569092"/>
    </source>
</evidence>
<keyword evidence="1" id="KW-0732">Signal</keyword>
<dbReference type="Pfam" id="PF07589">
    <property type="entry name" value="PEP-CTERM"/>
    <property type="match status" value="1"/>
</dbReference>
<reference evidence="3 4" key="1">
    <citation type="submission" date="2020-08" db="EMBL/GenBank/DDBJ databases">
        <title>Genomic Encyclopedia of Type Strains, Phase IV (KMG-V): Genome sequencing to study the core and pangenomes of soil and plant-associated prokaryotes.</title>
        <authorList>
            <person name="Whitman W."/>
        </authorList>
    </citation>
    <scope>NUCLEOTIDE SEQUENCE [LARGE SCALE GENOMIC DNA]</scope>
    <source>
        <strain evidence="3 4">M8US30</strain>
    </source>
</reference>
<sequence length="176" mass="18214">MRFAVRSIAFLALMVGPAMVSHADTYQFTFTPSAGSSADSFSFQLPSSPTAIFSTTNFFQLGTSVTADGSTGAGGVSFGNTGFLEISAPGHLNLPFQGPTLFTGTDAHPTFLLGEFSLTETRVVVGNLVIVPGGPGILDITDLSSPSPTPEPSTLVLFGTGLLGMAGAARRRFFRA</sequence>
<organism evidence="3 4">
    <name type="scientific">Tunturiibacter lichenicola</name>
    <dbReference type="NCBI Taxonomy" id="2051959"/>
    <lineage>
        <taxon>Bacteria</taxon>
        <taxon>Pseudomonadati</taxon>
        <taxon>Acidobacteriota</taxon>
        <taxon>Terriglobia</taxon>
        <taxon>Terriglobales</taxon>
        <taxon>Acidobacteriaceae</taxon>
        <taxon>Tunturiibacter</taxon>
    </lineage>
</organism>
<dbReference type="NCBIfam" id="TIGR02595">
    <property type="entry name" value="PEP_CTERM"/>
    <property type="match status" value="1"/>
</dbReference>
<evidence type="ECO:0000259" key="2">
    <source>
        <dbReference type="Pfam" id="PF07589"/>
    </source>
</evidence>
<feature type="domain" description="Ice-binding protein C-terminal" evidence="2">
    <location>
        <begin position="148"/>
        <end position="171"/>
    </location>
</feature>
<feature type="chain" id="PRO_5030669539" description="Ice-binding protein C-terminal domain-containing protein" evidence="1">
    <location>
        <begin position="24"/>
        <end position="176"/>
    </location>
</feature>
<protein>
    <recommendedName>
        <fullName evidence="2">Ice-binding protein C-terminal domain-containing protein</fullName>
    </recommendedName>
</protein>
<evidence type="ECO:0000313" key="3">
    <source>
        <dbReference type="EMBL" id="MBB5343420.1"/>
    </source>
</evidence>
<dbReference type="InterPro" id="IPR013424">
    <property type="entry name" value="Ice-binding_C"/>
</dbReference>
<accession>A0A7W8J6F4</accession>
<dbReference type="AlphaFoldDB" id="A0A7W8J6F4"/>